<reference evidence="2 3" key="1">
    <citation type="submission" date="2019-02" db="EMBL/GenBank/DDBJ databases">
        <title>Genomic Encyclopedia of Archaeal and Bacterial Type Strains, Phase II (KMG-II): from individual species to whole genera.</title>
        <authorList>
            <person name="Goeker M."/>
        </authorList>
    </citation>
    <scope>NUCLEOTIDE SEQUENCE [LARGE SCALE GENOMIC DNA]</scope>
    <source>
        <strain evidence="2 3">DSM 18101</strain>
    </source>
</reference>
<evidence type="ECO:0000259" key="1">
    <source>
        <dbReference type="Pfam" id="PF00903"/>
    </source>
</evidence>
<evidence type="ECO:0000313" key="2">
    <source>
        <dbReference type="EMBL" id="RZU40247.1"/>
    </source>
</evidence>
<keyword evidence="3" id="KW-1185">Reference proteome</keyword>
<dbReference type="SUPFAM" id="SSF54593">
    <property type="entry name" value="Glyoxalase/Bleomycin resistance protein/Dihydroxybiphenyl dioxygenase"/>
    <property type="match status" value="1"/>
</dbReference>
<protein>
    <submittedName>
        <fullName evidence="2">PhnB protein</fullName>
    </submittedName>
</protein>
<sequence>MQIQPYLFYKGDCEEAFKFYERVLNGKIDALLPHAGTPAEQNTPPEWRDKIMHARLTVGEAVLMASDAPPEHYSAPGGFSVSLQIDEVSKAERVYNELSAGGKITLALQQTFWATRFGMFTDRFGIPWMINCNQPTA</sequence>
<dbReference type="CDD" id="cd06588">
    <property type="entry name" value="PhnB_like"/>
    <property type="match status" value="1"/>
</dbReference>
<dbReference type="InterPro" id="IPR029068">
    <property type="entry name" value="Glyas_Bleomycin-R_OHBP_Dase"/>
</dbReference>
<dbReference type="OrthoDB" id="9795306at2"/>
<proteinExistence type="predicted"/>
<gene>
    <name evidence="2" type="ORF">BDD14_1692</name>
</gene>
<dbReference type="Proteomes" id="UP000292958">
    <property type="component" value="Unassembled WGS sequence"/>
</dbReference>
<dbReference type="InterPro" id="IPR004360">
    <property type="entry name" value="Glyas_Fos-R_dOase_dom"/>
</dbReference>
<dbReference type="InterPro" id="IPR028973">
    <property type="entry name" value="PhnB-like"/>
</dbReference>
<name>A0A4Q7YRC1_9BACT</name>
<dbReference type="PANTHER" id="PTHR33990:SF1">
    <property type="entry name" value="PROTEIN YJDN"/>
    <property type="match status" value="1"/>
</dbReference>
<dbReference type="PANTHER" id="PTHR33990">
    <property type="entry name" value="PROTEIN YJDN-RELATED"/>
    <property type="match status" value="1"/>
</dbReference>
<organism evidence="2 3">
    <name type="scientific">Edaphobacter modestus</name>
    <dbReference type="NCBI Taxonomy" id="388466"/>
    <lineage>
        <taxon>Bacteria</taxon>
        <taxon>Pseudomonadati</taxon>
        <taxon>Acidobacteriota</taxon>
        <taxon>Terriglobia</taxon>
        <taxon>Terriglobales</taxon>
        <taxon>Acidobacteriaceae</taxon>
        <taxon>Edaphobacter</taxon>
    </lineage>
</organism>
<dbReference type="Pfam" id="PF00903">
    <property type="entry name" value="Glyoxalase"/>
    <property type="match status" value="1"/>
</dbReference>
<dbReference type="Gene3D" id="3.10.180.10">
    <property type="entry name" value="2,3-Dihydroxybiphenyl 1,2-Dioxygenase, domain 1"/>
    <property type="match status" value="1"/>
</dbReference>
<dbReference type="EMBL" id="SHKW01000001">
    <property type="protein sequence ID" value="RZU40247.1"/>
    <property type="molecule type" value="Genomic_DNA"/>
</dbReference>
<accession>A0A4Q7YRC1</accession>
<comment type="caution">
    <text evidence="2">The sequence shown here is derived from an EMBL/GenBank/DDBJ whole genome shotgun (WGS) entry which is preliminary data.</text>
</comment>
<feature type="domain" description="Glyoxalase/fosfomycin resistance/dioxygenase" evidence="1">
    <location>
        <begin position="3"/>
        <end position="130"/>
    </location>
</feature>
<dbReference type="RefSeq" id="WP_130418337.1">
    <property type="nucleotide sequence ID" value="NZ_SHKW01000001.1"/>
</dbReference>
<dbReference type="AlphaFoldDB" id="A0A4Q7YRC1"/>
<evidence type="ECO:0000313" key="3">
    <source>
        <dbReference type="Proteomes" id="UP000292958"/>
    </source>
</evidence>